<feature type="binding site" evidence="9">
    <location>
        <position position="230"/>
    </location>
    <ligand>
        <name>Zn(2+)</name>
        <dbReference type="ChEBI" id="CHEBI:29105"/>
        <label>1</label>
    </ligand>
</feature>
<dbReference type="Pfam" id="PF12998">
    <property type="entry name" value="ING"/>
    <property type="match status" value="1"/>
</dbReference>
<feature type="domain" description="PHD-type" evidence="13">
    <location>
        <begin position="203"/>
        <end position="252"/>
    </location>
</feature>
<keyword evidence="5 9" id="KW-0862">Zinc</keyword>
<evidence type="ECO:0000256" key="5">
    <source>
        <dbReference type="ARBA" id="ARBA00022833"/>
    </source>
</evidence>
<dbReference type="RefSeq" id="XP_028519692.1">
    <property type="nucleotide sequence ID" value="XM_028663891.1"/>
</dbReference>
<dbReference type="InterPro" id="IPR019787">
    <property type="entry name" value="Znf_PHD-finger"/>
</dbReference>
<dbReference type="PANTHER" id="PTHR10333:SF89">
    <property type="entry name" value="INHIBITOR OF GROWTH PROTEIN"/>
    <property type="match status" value="1"/>
</dbReference>
<keyword evidence="3 9" id="KW-0479">Metal-binding</keyword>
<dbReference type="InterPro" id="IPR001965">
    <property type="entry name" value="Znf_PHD"/>
</dbReference>
<evidence type="ECO:0000256" key="4">
    <source>
        <dbReference type="ARBA" id="ARBA00022771"/>
    </source>
</evidence>
<feature type="compositionally biased region" description="Basic and acidic residues" evidence="12">
    <location>
        <begin position="110"/>
        <end position="145"/>
    </location>
</feature>
<feature type="binding site" evidence="9">
    <location>
        <position position="246"/>
    </location>
    <ligand>
        <name>Zn(2+)</name>
        <dbReference type="ChEBI" id="CHEBI:29105"/>
        <label>2</label>
    </ligand>
</feature>
<keyword evidence="7 11" id="KW-0539">Nucleus</keyword>
<feature type="binding site" evidence="9">
    <location>
        <position position="219"/>
    </location>
    <ligand>
        <name>Zn(2+)</name>
        <dbReference type="ChEBI" id="CHEBI:29105"/>
        <label>2</label>
    </ligand>
</feature>
<dbReference type="PANTHER" id="PTHR10333">
    <property type="entry name" value="INHIBITOR OF GROWTH PROTEIN"/>
    <property type="match status" value="1"/>
</dbReference>
<feature type="binding site" evidence="9">
    <location>
        <position position="233"/>
    </location>
    <ligand>
        <name>Zn(2+)</name>
        <dbReference type="ChEBI" id="CHEBI:29105"/>
        <label>1</label>
    </ligand>
</feature>
<reference evidence="14" key="1">
    <citation type="submission" date="2022-11" db="UniProtKB">
        <authorList>
            <consortium name="EnsemblMetazoa"/>
        </authorList>
    </citation>
    <scope>IDENTIFICATION</scope>
</reference>
<evidence type="ECO:0000256" key="2">
    <source>
        <dbReference type="ARBA" id="ARBA00010210"/>
    </source>
</evidence>
<accession>A0A913YZZ8</accession>
<dbReference type="GeneID" id="110254678"/>
<dbReference type="CDD" id="cd15584">
    <property type="entry name" value="PHD_ING1_2"/>
    <property type="match status" value="1"/>
</dbReference>
<feature type="site" description="Histone H3K4me3 binding" evidence="8">
    <location>
        <position position="216"/>
    </location>
</feature>
<dbReference type="EnsemblMetazoa" id="XM_028663890.1">
    <property type="protein sequence ID" value="XP_028519691.1"/>
    <property type="gene ID" value="LOC110254678"/>
</dbReference>
<keyword evidence="6 11" id="KW-0156">Chromatin regulator</keyword>
<comment type="function">
    <text evidence="11">Component of an histone acetyltransferase complex.</text>
</comment>
<dbReference type="EnsemblMetazoa" id="XM_028663891.1">
    <property type="protein sequence ID" value="XP_028519692.1"/>
    <property type="gene ID" value="LOC110254678"/>
</dbReference>
<feature type="region of interest" description="Disordered" evidence="12">
    <location>
        <begin position="110"/>
        <end position="199"/>
    </location>
</feature>
<evidence type="ECO:0000313" key="14">
    <source>
        <dbReference type="EnsemblMetazoa" id="XP_028519691.1"/>
    </source>
</evidence>
<evidence type="ECO:0000256" key="11">
    <source>
        <dbReference type="RuleBase" id="RU361213"/>
    </source>
</evidence>
<protein>
    <recommendedName>
        <fullName evidence="11">Inhibitor of growth protein</fullName>
    </recommendedName>
</protein>
<dbReference type="KEGG" id="epa:110254678"/>
<evidence type="ECO:0000256" key="3">
    <source>
        <dbReference type="ARBA" id="ARBA00022723"/>
    </source>
</evidence>
<dbReference type="RefSeq" id="XP_028519691.1">
    <property type="nucleotide sequence ID" value="XM_028663890.1"/>
</dbReference>
<feature type="binding site" evidence="9">
    <location>
        <position position="224"/>
    </location>
    <ligand>
        <name>Zn(2+)</name>
        <dbReference type="ChEBI" id="CHEBI:29105"/>
        <label>2</label>
    </ligand>
</feature>
<dbReference type="FunFam" id="3.30.40.10:FF:000016">
    <property type="entry name" value="Inhibitor of growth protein"/>
    <property type="match status" value="1"/>
</dbReference>
<comment type="subunit">
    <text evidence="11">Component of an histone acetyltransferase complex. Interacts with H3K4me3 and to a lesser extent with H3K4me2.</text>
</comment>
<dbReference type="SMART" id="SM01408">
    <property type="entry name" value="ING"/>
    <property type="match status" value="1"/>
</dbReference>
<feature type="binding site" evidence="9">
    <location>
        <position position="249"/>
    </location>
    <ligand>
        <name>Zn(2+)</name>
        <dbReference type="ChEBI" id="CHEBI:29105"/>
        <label>2</label>
    </ligand>
</feature>
<evidence type="ECO:0000256" key="6">
    <source>
        <dbReference type="ARBA" id="ARBA00022853"/>
    </source>
</evidence>
<feature type="binding site" evidence="9">
    <location>
        <position position="208"/>
    </location>
    <ligand>
        <name>Zn(2+)</name>
        <dbReference type="ChEBI" id="CHEBI:29105"/>
        <label>1</label>
    </ligand>
</feature>
<evidence type="ECO:0000259" key="13">
    <source>
        <dbReference type="PROSITE" id="PS50016"/>
    </source>
</evidence>
<evidence type="ECO:0000313" key="15">
    <source>
        <dbReference type="Proteomes" id="UP000887567"/>
    </source>
</evidence>
<sequence>MESSLGHVTTSLENFLEFTESLPDDMQRSMTQMRELDRHYQDRLKEIERLIHSYRREKDSALKRKYLIQIQRRLVKSQEYGDEKLQLVGHMMDLVDNKSRQVEIDMENLETYRNDDTPTPIIKHDSPAVSLHEEHVSVTKTTEKTKRNRRQRNHDKRESETGGGSSGGGENQKPVKKKAKVSRKKTKNQSSPQADIPIDPNEPTYCLCKQVSFGEMIGCDNDECEIEWFHFQCVGLTTKPKGKWYCPKCTPPERKKDRNYNK</sequence>
<dbReference type="Proteomes" id="UP000887567">
    <property type="component" value="Unplaced"/>
</dbReference>
<dbReference type="Gene3D" id="3.30.40.10">
    <property type="entry name" value="Zinc/RING finger domain, C3HC4 (zinc finger)"/>
    <property type="match status" value="1"/>
</dbReference>
<dbReference type="RefSeq" id="XP_020917360.1">
    <property type="nucleotide sequence ID" value="XM_021061701.2"/>
</dbReference>
<keyword evidence="15" id="KW-1185">Reference proteome</keyword>
<dbReference type="GO" id="GO:0006325">
    <property type="term" value="P:chromatin organization"/>
    <property type="evidence" value="ECO:0007669"/>
    <property type="project" value="UniProtKB-KW"/>
</dbReference>
<dbReference type="GO" id="GO:0008270">
    <property type="term" value="F:zinc ion binding"/>
    <property type="evidence" value="ECO:0007669"/>
    <property type="project" value="UniProtKB-KW"/>
</dbReference>
<dbReference type="CDD" id="cd16857">
    <property type="entry name" value="ING_ING1_2"/>
    <property type="match status" value="1"/>
</dbReference>
<feature type="compositionally biased region" description="Basic residues" evidence="12">
    <location>
        <begin position="174"/>
        <end position="187"/>
    </location>
</feature>
<dbReference type="Gene3D" id="6.10.140.1740">
    <property type="match status" value="1"/>
</dbReference>
<evidence type="ECO:0000256" key="9">
    <source>
        <dbReference type="PIRSR" id="PIRSR628651-51"/>
    </source>
</evidence>
<comment type="subcellular location">
    <subcellularLocation>
        <location evidence="1 11">Nucleus</location>
    </subcellularLocation>
</comment>
<dbReference type="InterPro" id="IPR013083">
    <property type="entry name" value="Znf_RING/FYVE/PHD"/>
</dbReference>
<organism evidence="14 15">
    <name type="scientific">Exaiptasia diaphana</name>
    <name type="common">Tropical sea anemone</name>
    <name type="synonym">Aiptasia pulchella</name>
    <dbReference type="NCBI Taxonomy" id="2652724"/>
    <lineage>
        <taxon>Eukaryota</taxon>
        <taxon>Metazoa</taxon>
        <taxon>Cnidaria</taxon>
        <taxon>Anthozoa</taxon>
        <taxon>Hexacorallia</taxon>
        <taxon>Actiniaria</taxon>
        <taxon>Aiptasiidae</taxon>
        <taxon>Exaiptasia</taxon>
    </lineage>
</organism>
<feature type="site" description="Histone H3K4me3 binding" evidence="8">
    <location>
        <position position="228"/>
    </location>
</feature>
<evidence type="ECO:0000256" key="10">
    <source>
        <dbReference type="PROSITE-ProRule" id="PRU00146"/>
    </source>
</evidence>
<dbReference type="OrthoDB" id="5411773at2759"/>
<evidence type="ECO:0000256" key="7">
    <source>
        <dbReference type="ARBA" id="ARBA00023242"/>
    </source>
</evidence>
<comment type="similarity">
    <text evidence="2 11">Belongs to the ING family.</text>
</comment>
<comment type="domain">
    <text evidence="11">The PHD-type zinc finger mediates the binding to H3K4me3.</text>
</comment>
<dbReference type="PROSITE" id="PS01359">
    <property type="entry name" value="ZF_PHD_1"/>
    <property type="match status" value="1"/>
</dbReference>
<keyword evidence="4 10" id="KW-0863">Zinc-finger</keyword>
<feature type="binding site" evidence="9">
    <location>
        <position position="206"/>
    </location>
    <ligand>
        <name>Zn(2+)</name>
        <dbReference type="ChEBI" id="CHEBI:29105"/>
        <label>1</label>
    </ligand>
</feature>
<evidence type="ECO:0000256" key="12">
    <source>
        <dbReference type="SAM" id="MobiDB-lite"/>
    </source>
</evidence>
<dbReference type="InterPro" id="IPR024610">
    <property type="entry name" value="ING_N_histone-binding"/>
</dbReference>
<dbReference type="AlphaFoldDB" id="A0A913YZZ8"/>
<feature type="site" description="Histone H3K4me3 binding" evidence="8">
    <location>
        <position position="220"/>
    </location>
</feature>
<dbReference type="InterPro" id="IPR019786">
    <property type="entry name" value="Zinc_finger_PHD-type_CS"/>
</dbReference>
<proteinExistence type="inferred from homology"/>
<dbReference type="GO" id="GO:0045893">
    <property type="term" value="P:positive regulation of DNA-templated transcription"/>
    <property type="evidence" value="ECO:0007669"/>
    <property type="project" value="TreeGrafter"/>
</dbReference>
<feature type="site" description="Histone H3K4me3 binding" evidence="8">
    <location>
        <position position="205"/>
    </location>
</feature>
<name>A0A913YZZ8_EXADI</name>
<dbReference type="OMA" id="HEIDAKC"/>
<dbReference type="SMART" id="SM00249">
    <property type="entry name" value="PHD"/>
    <property type="match status" value="1"/>
</dbReference>
<dbReference type="InterPro" id="IPR028643">
    <property type="entry name" value="ING1_PHD_Znf"/>
</dbReference>
<evidence type="ECO:0000256" key="1">
    <source>
        <dbReference type="ARBA" id="ARBA00004123"/>
    </source>
</evidence>
<dbReference type="InterPro" id="IPR011011">
    <property type="entry name" value="Znf_FYVE_PHD"/>
</dbReference>
<dbReference type="SUPFAM" id="SSF57903">
    <property type="entry name" value="FYVE/PHD zinc finger"/>
    <property type="match status" value="1"/>
</dbReference>
<dbReference type="InterPro" id="IPR028651">
    <property type="entry name" value="ING_fam"/>
</dbReference>
<dbReference type="PROSITE" id="PS50016">
    <property type="entry name" value="ZF_PHD_2"/>
    <property type="match status" value="1"/>
</dbReference>
<evidence type="ECO:0000256" key="8">
    <source>
        <dbReference type="PIRSR" id="PIRSR628651-50"/>
    </source>
</evidence>
<dbReference type="GO" id="GO:0005634">
    <property type="term" value="C:nucleus"/>
    <property type="evidence" value="ECO:0007669"/>
    <property type="project" value="UniProtKB-SubCell"/>
</dbReference>
<feature type="compositionally biased region" description="Gly residues" evidence="12">
    <location>
        <begin position="161"/>
        <end position="170"/>
    </location>
</feature>
<dbReference type="EnsemblMetazoa" id="XM_021061701.2">
    <property type="protein sequence ID" value="XP_020917360.1"/>
    <property type="gene ID" value="LOC110254678"/>
</dbReference>